<sequence length="136" mass="13377">MKKIALFAAVAASVMPFAAHAQSAGIPGVVASCTMPNAGTGAVDAFLNEAKLSGTLNDQLITQAVVALGQQVGASTSVPVKSSVSACVDALALAAVDPALRARLQQVALAVMNPGFQTASTGGTNSPQGGRLGSND</sequence>
<organism evidence="2 3">
    <name type="scientific">Rhizobium glycinendophyticum</name>
    <dbReference type="NCBI Taxonomy" id="2589807"/>
    <lineage>
        <taxon>Bacteria</taxon>
        <taxon>Pseudomonadati</taxon>
        <taxon>Pseudomonadota</taxon>
        <taxon>Alphaproteobacteria</taxon>
        <taxon>Hyphomicrobiales</taxon>
        <taxon>Rhizobiaceae</taxon>
        <taxon>Rhizobium/Agrobacterium group</taxon>
        <taxon>Rhizobium</taxon>
    </lineage>
</organism>
<evidence type="ECO:0000256" key="1">
    <source>
        <dbReference type="SAM" id="SignalP"/>
    </source>
</evidence>
<evidence type="ECO:0000313" key="2">
    <source>
        <dbReference type="EMBL" id="TPP03697.1"/>
    </source>
</evidence>
<feature type="signal peptide" evidence="1">
    <location>
        <begin position="1"/>
        <end position="21"/>
    </location>
</feature>
<name>A0A504TQ46_9HYPH</name>
<keyword evidence="3" id="KW-1185">Reference proteome</keyword>
<evidence type="ECO:0000313" key="3">
    <source>
        <dbReference type="Proteomes" id="UP000316429"/>
    </source>
</evidence>
<dbReference type="PROSITE" id="PS51257">
    <property type="entry name" value="PROKAR_LIPOPROTEIN"/>
    <property type="match status" value="1"/>
</dbReference>
<dbReference type="AlphaFoldDB" id="A0A504TQ46"/>
<accession>A0A504TQ46</accession>
<comment type="caution">
    <text evidence="2">The sequence shown here is derived from an EMBL/GenBank/DDBJ whole genome shotgun (WGS) entry which is preliminary data.</text>
</comment>
<dbReference type="EMBL" id="VFYP01000011">
    <property type="protein sequence ID" value="TPP03697.1"/>
    <property type="molecule type" value="Genomic_DNA"/>
</dbReference>
<gene>
    <name evidence="2" type="ORF">FJQ55_23215</name>
</gene>
<dbReference type="Proteomes" id="UP000316429">
    <property type="component" value="Unassembled WGS sequence"/>
</dbReference>
<proteinExistence type="predicted"/>
<reference evidence="2 3" key="1">
    <citation type="submission" date="2019-06" db="EMBL/GenBank/DDBJ databases">
        <title>Rhizobium sp. CL12 isolated from roots of soybean.</title>
        <authorList>
            <person name="Wang C."/>
        </authorList>
    </citation>
    <scope>NUCLEOTIDE SEQUENCE [LARGE SCALE GENOMIC DNA]</scope>
    <source>
        <strain evidence="2 3">CL12</strain>
    </source>
</reference>
<keyword evidence="1" id="KW-0732">Signal</keyword>
<feature type="chain" id="PRO_5021424900" evidence="1">
    <location>
        <begin position="22"/>
        <end position="136"/>
    </location>
</feature>
<dbReference type="RefSeq" id="WP_140832582.1">
    <property type="nucleotide sequence ID" value="NZ_VFYP01000011.1"/>
</dbReference>
<protein>
    <submittedName>
        <fullName evidence="2">Uncharacterized protein</fullName>
    </submittedName>
</protein>